<evidence type="ECO:0000256" key="2">
    <source>
        <dbReference type="ARBA" id="ARBA00022649"/>
    </source>
</evidence>
<dbReference type="GO" id="GO:0004518">
    <property type="term" value="F:nuclease activity"/>
    <property type="evidence" value="ECO:0007669"/>
    <property type="project" value="UniProtKB-KW"/>
</dbReference>
<evidence type="ECO:0000256" key="3">
    <source>
        <dbReference type="ARBA" id="ARBA00022722"/>
    </source>
</evidence>
<dbReference type="AlphaFoldDB" id="A0AAP5I3T8"/>
<dbReference type="Gene3D" id="3.40.50.1010">
    <property type="entry name" value="5'-nuclease"/>
    <property type="match status" value="1"/>
</dbReference>
<name>A0AAP5I3T8_9CYAN</name>
<dbReference type="PANTHER" id="PTHR33653">
    <property type="entry name" value="RIBONUCLEASE VAPC2"/>
    <property type="match status" value="1"/>
</dbReference>
<keyword evidence="10" id="KW-1185">Reference proteome</keyword>
<accession>A0AAP5I3T8</accession>
<dbReference type="InterPro" id="IPR029060">
    <property type="entry name" value="PIN-like_dom_sf"/>
</dbReference>
<proteinExistence type="inferred from homology"/>
<comment type="caution">
    <text evidence="9">The sequence shown here is derived from an EMBL/GenBank/DDBJ whole genome shotgun (WGS) entry which is preliminary data.</text>
</comment>
<keyword evidence="3" id="KW-0540">Nuclease</keyword>
<dbReference type="CDD" id="cd09881">
    <property type="entry name" value="PIN_VapC4-5_FitB-like"/>
    <property type="match status" value="1"/>
</dbReference>
<dbReference type="InterPro" id="IPR002716">
    <property type="entry name" value="PIN_dom"/>
</dbReference>
<dbReference type="GO" id="GO:0016787">
    <property type="term" value="F:hydrolase activity"/>
    <property type="evidence" value="ECO:0007669"/>
    <property type="project" value="UniProtKB-KW"/>
</dbReference>
<keyword evidence="5" id="KW-0378">Hydrolase</keyword>
<evidence type="ECO:0000256" key="5">
    <source>
        <dbReference type="ARBA" id="ARBA00022801"/>
    </source>
</evidence>
<feature type="domain" description="PIN" evidence="8">
    <location>
        <begin position="2"/>
        <end position="123"/>
    </location>
</feature>
<comment type="cofactor">
    <cofactor evidence="1">
        <name>Mg(2+)</name>
        <dbReference type="ChEBI" id="CHEBI:18420"/>
    </cofactor>
</comment>
<dbReference type="InterPro" id="IPR050556">
    <property type="entry name" value="Type_II_TA_system_RNase"/>
</dbReference>
<evidence type="ECO:0000313" key="9">
    <source>
        <dbReference type="EMBL" id="MDR9894211.1"/>
    </source>
</evidence>
<dbReference type="Proteomes" id="UP000667802">
    <property type="component" value="Unassembled WGS sequence"/>
</dbReference>
<dbReference type="SUPFAM" id="SSF88723">
    <property type="entry name" value="PIN domain-like"/>
    <property type="match status" value="1"/>
</dbReference>
<keyword evidence="4" id="KW-0479">Metal-binding</keyword>
<dbReference type="Pfam" id="PF01850">
    <property type="entry name" value="PIN"/>
    <property type="match status" value="1"/>
</dbReference>
<keyword evidence="6" id="KW-0460">Magnesium</keyword>
<evidence type="ECO:0000259" key="8">
    <source>
        <dbReference type="Pfam" id="PF01850"/>
    </source>
</evidence>
<dbReference type="EMBL" id="JAALHA020000002">
    <property type="protein sequence ID" value="MDR9894211.1"/>
    <property type="molecule type" value="Genomic_DNA"/>
</dbReference>
<evidence type="ECO:0000313" key="10">
    <source>
        <dbReference type="Proteomes" id="UP000667802"/>
    </source>
</evidence>
<sequence>MYLLDTDHLTILERGGNVAQRLRKRLSSLTTAEIGVTIITYEEQTRGWLGYIAKTNSVEQQIIAYSKLEKHIATFSKITIVGFDDAAATIFKQYRANYPRLGTMDLKIAAIAISRSAILLTRNLSDFGKISNLQVEDWTN</sequence>
<evidence type="ECO:0000256" key="4">
    <source>
        <dbReference type="ARBA" id="ARBA00022723"/>
    </source>
</evidence>
<dbReference type="GO" id="GO:0046872">
    <property type="term" value="F:metal ion binding"/>
    <property type="evidence" value="ECO:0007669"/>
    <property type="project" value="UniProtKB-KW"/>
</dbReference>
<dbReference type="RefSeq" id="WP_208345078.1">
    <property type="nucleotide sequence ID" value="NZ_CAWQFN010000583.1"/>
</dbReference>
<comment type="similarity">
    <text evidence="7">Belongs to the PINc/VapC protein family.</text>
</comment>
<dbReference type="PANTHER" id="PTHR33653:SF1">
    <property type="entry name" value="RIBONUCLEASE VAPC2"/>
    <property type="match status" value="1"/>
</dbReference>
<evidence type="ECO:0000256" key="7">
    <source>
        <dbReference type="ARBA" id="ARBA00038093"/>
    </source>
</evidence>
<evidence type="ECO:0000256" key="6">
    <source>
        <dbReference type="ARBA" id="ARBA00022842"/>
    </source>
</evidence>
<evidence type="ECO:0000256" key="1">
    <source>
        <dbReference type="ARBA" id="ARBA00001946"/>
    </source>
</evidence>
<gene>
    <name evidence="9" type="ORF">G7B40_006440</name>
</gene>
<reference evidence="10" key="1">
    <citation type="journal article" date="2021" name="Science">
        <title>Hunting the eagle killer: A cyanobacterial neurotoxin causes vacuolar myelinopathy.</title>
        <authorList>
            <person name="Breinlinger S."/>
            <person name="Phillips T.J."/>
            <person name="Haram B.N."/>
            <person name="Mares J."/>
            <person name="Martinez Yerena J.A."/>
            <person name="Hrouzek P."/>
            <person name="Sobotka R."/>
            <person name="Henderson W.M."/>
            <person name="Schmieder P."/>
            <person name="Williams S.M."/>
            <person name="Lauderdale J.D."/>
            <person name="Wilde H.D."/>
            <person name="Gerrin W."/>
            <person name="Kust A."/>
            <person name="Washington J.W."/>
            <person name="Wagner C."/>
            <person name="Geier B."/>
            <person name="Liebeke M."/>
            <person name="Enke H."/>
            <person name="Niedermeyer T.H.J."/>
            <person name="Wilde S.B."/>
        </authorList>
    </citation>
    <scope>NUCLEOTIDE SEQUENCE [LARGE SCALE GENOMIC DNA]</scope>
    <source>
        <strain evidence="10">Thurmond2011</strain>
    </source>
</reference>
<organism evidence="9 10">
    <name type="scientific">Aetokthonos hydrillicola Thurmond2011</name>
    <dbReference type="NCBI Taxonomy" id="2712845"/>
    <lineage>
        <taxon>Bacteria</taxon>
        <taxon>Bacillati</taxon>
        <taxon>Cyanobacteriota</taxon>
        <taxon>Cyanophyceae</taxon>
        <taxon>Nostocales</taxon>
        <taxon>Hapalosiphonaceae</taxon>
        <taxon>Aetokthonos</taxon>
    </lineage>
</organism>
<protein>
    <submittedName>
        <fullName evidence="9">Type II toxin-antitoxin system VapC family toxin</fullName>
    </submittedName>
</protein>
<keyword evidence="2" id="KW-1277">Toxin-antitoxin system</keyword>